<gene>
    <name evidence="1" type="ORF">CUS_4284</name>
</gene>
<dbReference type="InterPro" id="IPR027417">
    <property type="entry name" value="P-loop_NTPase"/>
</dbReference>
<dbReference type="SUPFAM" id="SSF52540">
    <property type="entry name" value="P-loop containing nucleoside triphosphate hydrolases"/>
    <property type="match status" value="1"/>
</dbReference>
<protein>
    <recommendedName>
        <fullName evidence="3">Helicase C-terminal domain-containing protein</fullName>
    </recommendedName>
</protein>
<organism evidence="1 2">
    <name type="scientific">Ruminococcus albus 8</name>
    <dbReference type="NCBI Taxonomy" id="246199"/>
    <lineage>
        <taxon>Bacteria</taxon>
        <taxon>Bacillati</taxon>
        <taxon>Bacillota</taxon>
        <taxon>Clostridia</taxon>
        <taxon>Eubacteriales</taxon>
        <taxon>Oscillospiraceae</taxon>
        <taxon>Ruminococcus</taxon>
    </lineage>
</organism>
<dbReference type="EMBL" id="ADKM02000060">
    <property type="protein sequence ID" value="EGC03753.1"/>
    <property type="molecule type" value="Genomic_DNA"/>
</dbReference>
<keyword evidence="2" id="KW-1185">Reference proteome</keyword>
<evidence type="ECO:0008006" key="3">
    <source>
        <dbReference type="Google" id="ProtNLM"/>
    </source>
</evidence>
<dbReference type="Gene3D" id="3.40.50.300">
    <property type="entry name" value="P-loop containing nucleotide triphosphate hydrolases"/>
    <property type="match status" value="1"/>
</dbReference>
<evidence type="ECO:0000313" key="1">
    <source>
        <dbReference type="EMBL" id="EGC03753.1"/>
    </source>
</evidence>
<dbReference type="eggNOG" id="COG0553">
    <property type="taxonomic scope" value="Bacteria"/>
</dbReference>
<comment type="caution">
    <text evidence="1">The sequence shown here is derived from an EMBL/GenBank/DDBJ whole genome shotgun (WGS) entry which is preliminary data.</text>
</comment>
<accession>E9SAE2</accession>
<dbReference type="AlphaFoldDB" id="E9SAE2"/>
<sequence>MLLGSTAKMGTGTNVQKKLIAVHDLDIPWRPADLEQRAGRIIRQGNENKQVQIFRYVTKGTFDAYSYQTLENKQKFISQIMTSKTPA</sequence>
<feature type="non-terminal residue" evidence="1">
    <location>
        <position position="87"/>
    </location>
</feature>
<dbReference type="STRING" id="246199.CUS_4284"/>
<evidence type="ECO:0000313" key="2">
    <source>
        <dbReference type="Proteomes" id="UP000004259"/>
    </source>
</evidence>
<proteinExistence type="predicted"/>
<name>E9SAE2_RUMAL</name>
<reference evidence="1 2" key="1">
    <citation type="submission" date="2011-02" db="EMBL/GenBank/DDBJ databases">
        <authorList>
            <person name="Nelson K.E."/>
            <person name="Sutton G."/>
            <person name="Torralba M."/>
            <person name="Durkin S."/>
            <person name="Harkins D."/>
            <person name="Montgomery R."/>
            <person name="Ziemer C."/>
            <person name="Klaassens E."/>
            <person name="Ocuiv P."/>
            <person name="Morrison M."/>
        </authorList>
    </citation>
    <scope>NUCLEOTIDE SEQUENCE [LARGE SCALE GENOMIC DNA]</scope>
    <source>
        <strain evidence="1 2">8</strain>
    </source>
</reference>
<dbReference type="Proteomes" id="UP000004259">
    <property type="component" value="Unassembled WGS sequence"/>
</dbReference>